<evidence type="ECO:0000313" key="10">
    <source>
        <dbReference type="EMBL" id="KGY07005.1"/>
    </source>
</evidence>
<keyword evidence="7" id="KW-0411">Iron-sulfur</keyword>
<dbReference type="InterPro" id="IPR012675">
    <property type="entry name" value="Beta-grasp_dom_sf"/>
</dbReference>
<dbReference type="CDD" id="cd00207">
    <property type="entry name" value="fer2"/>
    <property type="match status" value="1"/>
</dbReference>
<dbReference type="InterPro" id="IPR006058">
    <property type="entry name" value="2Fe2S_fd_BS"/>
</dbReference>
<comment type="cofactor">
    <cofactor evidence="8">
        <name>[2Fe-2S] cluster</name>
        <dbReference type="ChEBI" id="CHEBI:190135"/>
    </cofactor>
</comment>
<dbReference type="PANTHER" id="PTHR43112:SF3">
    <property type="entry name" value="FERREDOXIN-2, CHLOROPLASTIC"/>
    <property type="match status" value="1"/>
</dbReference>
<sequence>MSKIIRLQPQGICFEAQDGQTVLEAALNNNIRFPHRCQVGACAACLCRKLEGTVSYDLEPMLTEKEQQQGWIFACQAVAESNLVLTFEE</sequence>
<evidence type="ECO:0000256" key="5">
    <source>
        <dbReference type="ARBA" id="ARBA00022982"/>
    </source>
</evidence>
<comment type="similarity">
    <text evidence="1">Belongs to the 2Fe2S plant-type ferredoxin family.</text>
</comment>
<dbReference type="Pfam" id="PF00111">
    <property type="entry name" value="Fer2"/>
    <property type="match status" value="1"/>
</dbReference>
<evidence type="ECO:0000256" key="2">
    <source>
        <dbReference type="ARBA" id="ARBA00022448"/>
    </source>
</evidence>
<comment type="caution">
    <text evidence="10">The sequence shown here is derived from an EMBL/GenBank/DDBJ whole genome shotgun (WGS) entry which is preliminary data.</text>
</comment>
<dbReference type="AlphaFoldDB" id="A0A0A5HRU8"/>
<dbReference type="InterPro" id="IPR001041">
    <property type="entry name" value="2Fe-2S_ferredoxin-type"/>
</dbReference>
<dbReference type="GO" id="GO:0051537">
    <property type="term" value="F:2 iron, 2 sulfur cluster binding"/>
    <property type="evidence" value="ECO:0007669"/>
    <property type="project" value="UniProtKB-KW"/>
</dbReference>
<dbReference type="InterPro" id="IPR036010">
    <property type="entry name" value="2Fe-2S_ferredoxin-like_sf"/>
</dbReference>
<keyword evidence="3" id="KW-0001">2Fe-2S</keyword>
<keyword evidence="6" id="KW-0408">Iron</keyword>
<dbReference type="STRING" id="379097.SE23_09330"/>
<evidence type="ECO:0000256" key="3">
    <source>
        <dbReference type="ARBA" id="ARBA00022714"/>
    </source>
</evidence>
<evidence type="ECO:0000313" key="11">
    <source>
        <dbReference type="Proteomes" id="UP000030451"/>
    </source>
</evidence>
<evidence type="ECO:0000256" key="8">
    <source>
        <dbReference type="ARBA" id="ARBA00034078"/>
    </source>
</evidence>
<dbReference type="RefSeq" id="WP_038139759.1">
    <property type="nucleotide sequence ID" value="NZ_JAVHXF010000349.1"/>
</dbReference>
<evidence type="ECO:0000256" key="7">
    <source>
        <dbReference type="ARBA" id="ARBA00023014"/>
    </source>
</evidence>
<dbReference type="Gene3D" id="3.10.20.30">
    <property type="match status" value="1"/>
</dbReference>
<keyword evidence="2" id="KW-0813">Transport</keyword>
<keyword evidence="5" id="KW-0249">Electron transport</keyword>
<dbReference type="SUPFAM" id="SSF54292">
    <property type="entry name" value="2Fe-2S ferredoxin-like"/>
    <property type="match status" value="1"/>
</dbReference>
<keyword evidence="4" id="KW-0479">Metal-binding</keyword>
<dbReference type="PROSITE" id="PS51085">
    <property type="entry name" value="2FE2S_FER_2"/>
    <property type="match status" value="1"/>
</dbReference>
<protein>
    <submittedName>
        <fullName evidence="10">Ferredoxin</fullName>
    </submittedName>
</protein>
<dbReference type="GO" id="GO:0046872">
    <property type="term" value="F:metal ion binding"/>
    <property type="evidence" value="ECO:0007669"/>
    <property type="project" value="UniProtKB-KW"/>
</dbReference>
<dbReference type="EMBL" id="JRWP01000058">
    <property type="protein sequence ID" value="KGY07005.1"/>
    <property type="molecule type" value="Genomic_DNA"/>
</dbReference>
<evidence type="ECO:0000259" key="9">
    <source>
        <dbReference type="PROSITE" id="PS51085"/>
    </source>
</evidence>
<evidence type="ECO:0000256" key="1">
    <source>
        <dbReference type="ARBA" id="ARBA00007874"/>
    </source>
</evidence>
<proteinExistence type="inferred from homology"/>
<feature type="domain" description="2Fe-2S ferredoxin-type" evidence="9">
    <location>
        <begin position="3"/>
        <end position="89"/>
    </location>
</feature>
<dbReference type="PANTHER" id="PTHR43112">
    <property type="entry name" value="FERREDOXIN"/>
    <property type="match status" value="1"/>
</dbReference>
<dbReference type="PROSITE" id="PS00197">
    <property type="entry name" value="2FE2S_FER_1"/>
    <property type="match status" value="1"/>
</dbReference>
<gene>
    <name evidence="10" type="ORF">NM06_19550</name>
</gene>
<evidence type="ECO:0000256" key="6">
    <source>
        <dbReference type="ARBA" id="ARBA00023004"/>
    </source>
</evidence>
<accession>A0A0A5HRU8</accession>
<dbReference type="Proteomes" id="UP000030451">
    <property type="component" value="Unassembled WGS sequence"/>
</dbReference>
<reference evidence="10 11" key="1">
    <citation type="submission" date="2014-10" db="EMBL/GenBank/DDBJ databases">
        <title>Genome sequencing of Vibrio sinaloensis T08.</title>
        <authorList>
            <person name="Chan K.-G."/>
            <person name="Mohamad N.I."/>
        </authorList>
    </citation>
    <scope>NUCLEOTIDE SEQUENCE [LARGE SCALE GENOMIC DNA]</scope>
    <source>
        <strain evidence="10 11">T08</strain>
    </source>
</reference>
<organism evidence="10 11">
    <name type="scientific">Photobacterium sp. (strain ATCC 43367)</name>
    <dbReference type="NCBI Taxonomy" id="379097"/>
    <lineage>
        <taxon>Bacteria</taxon>
        <taxon>Pseudomonadati</taxon>
        <taxon>Pseudomonadota</taxon>
        <taxon>Gammaproteobacteria</taxon>
        <taxon>Vibrionales</taxon>
        <taxon>Vibrionaceae</taxon>
        <taxon>Vibrio</taxon>
        <taxon>Vibrio oreintalis group</taxon>
    </lineage>
</organism>
<dbReference type="OrthoDB" id="9806195at2"/>
<name>A0A0A5HRU8_PHOS4</name>
<evidence type="ECO:0000256" key="4">
    <source>
        <dbReference type="ARBA" id="ARBA00022723"/>
    </source>
</evidence>